<dbReference type="AlphaFoldDB" id="B3P8Q7"/>
<feature type="signal peptide" evidence="1">
    <location>
        <begin position="1"/>
        <end position="18"/>
    </location>
</feature>
<feature type="chain" id="PRO_5002796429" evidence="1">
    <location>
        <begin position="19"/>
        <end position="116"/>
    </location>
</feature>
<dbReference type="OrthoDB" id="7879817at2759"/>
<dbReference type="HOGENOM" id="CLU_2099362_0_0_1"/>
<evidence type="ECO:0000313" key="3">
    <source>
        <dbReference type="Proteomes" id="UP000008711"/>
    </source>
</evidence>
<organism evidence="2 3">
    <name type="scientific">Drosophila erecta</name>
    <name type="common">Fruit fly</name>
    <dbReference type="NCBI Taxonomy" id="7220"/>
    <lineage>
        <taxon>Eukaryota</taxon>
        <taxon>Metazoa</taxon>
        <taxon>Ecdysozoa</taxon>
        <taxon>Arthropoda</taxon>
        <taxon>Hexapoda</taxon>
        <taxon>Insecta</taxon>
        <taxon>Pterygota</taxon>
        <taxon>Neoptera</taxon>
        <taxon>Endopterygota</taxon>
        <taxon>Diptera</taxon>
        <taxon>Brachycera</taxon>
        <taxon>Muscomorpha</taxon>
        <taxon>Ephydroidea</taxon>
        <taxon>Drosophilidae</taxon>
        <taxon>Drosophila</taxon>
        <taxon>Sophophora</taxon>
    </lineage>
</organism>
<protein>
    <submittedName>
        <fullName evidence="2">GG12551</fullName>
    </submittedName>
</protein>
<keyword evidence="3" id="KW-1185">Reference proteome</keyword>
<gene>
    <name evidence="2" type="primary">Dere\GG12551</name>
    <name evidence="2" type="ORF">Dere_GG12551</name>
</gene>
<dbReference type="EMBL" id="CH954182">
    <property type="protein sequence ID" value="EDV54221.1"/>
    <property type="molecule type" value="Genomic_DNA"/>
</dbReference>
<sequence length="116" mass="13237">MNSTLVILLISALVLVQARNIRFSEEDNSSQVSHPHSVNWPCDVGHFPEAYILMHKVDKRLERIDDESTKERIGNYAVSQLKQCILDGQMDVHCVRRSIGFTMSFIHHQMSLANGM</sequence>
<evidence type="ECO:0000313" key="2">
    <source>
        <dbReference type="EMBL" id="EDV54221.1"/>
    </source>
</evidence>
<reference evidence="2 3" key="2">
    <citation type="journal article" date="2008" name="Bioinformatics">
        <title>Assembly reconciliation.</title>
        <authorList>
            <person name="Zimin A.V."/>
            <person name="Smith D.R."/>
            <person name="Sutton G."/>
            <person name="Yorke J.A."/>
        </authorList>
    </citation>
    <scope>NUCLEOTIDE SEQUENCE [LARGE SCALE GENOMIC DNA]</scope>
    <source>
        <strain evidence="2 3">TSC#14021-0224.01</strain>
    </source>
</reference>
<dbReference type="Proteomes" id="UP000008711">
    <property type="component" value="Unassembled WGS sequence"/>
</dbReference>
<accession>B3P8Q7</accession>
<dbReference type="KEGG" id="der:6555395"/>
<reference evidence="2 3" key="1">
    <citation type="journal article" date="2007" name="Nature">
        <title>Evolution of genes and genomes on the Drosophila phylogeny.</title>
        <authorList>
            <consortium name="Drosophila 12 Genomes Consortium"/>
            <person name="Clark A.G."/>
            <person name="Eisen M.B."/>
            <person name="Smith D.R."/>
            <person name="Bergman C.M."/>
            <person name="Oliver B."/>
            <person name="Markow T.A."/>
            <person name="Kaufman T.C."/>
            <person name="Kellis M."/>
            <person name="Gelbart W."/>
            <person name="Iyer V.N."/>
            <person name="Pollard D.A."/>
            <person name="Sackton T.B."/>
            <person name="Larracuente A.M."/>
            <person name="Singh N.D."/>
            <person name="Abad J.P."/>
            <person name="Abt D.N."/>
            <person name="Adryan B."/>
            <person name="Aguade M."/>
            <person name="Akashi H."/>
            <person name="Anderson W.W."/>
            <person name="Aquadro C.F."/>
            <person name="Ardell D.H."/>
            <person name="Arguello R."/>
            <person name="Artieri C.G."/>
            <person name="Barbash D.A."/>
            <person name="Barker D."/>
            <person name="Barsanti P."/>
            <person name="Batterham P."/>
            <person name="Batzoglou S."/>
            <person name="Begun D."/>
            <person name="Bhutkar A."/>
            <person name="Blanco E."/>
            <person name="Bosak S.A."/>
            <person name="Bradley R.K."/>
            <person name="Brand A.D."/>
            <person name="Brent M.R."/>
            <person name="Brooks A.N."/>
            <person name="Brown R.H."/>
            <person name="Butlin R.K."/>
            <person name="Caggese C."/>
            <person name="Calvi B.R."/>
            <person name="Bernardo de Carvalho A."/>
            <person name="Caspi A."/>
            <person name="Castrezana S."/>
            <person name="Celniker S.E."/>
            <person name="Chang J.L."/>
            <person name="Chapple C."/>
            <person name="Chatterji S."/>
            <person name="Chinwalla A."/>
            <person name="Civetta A."/>
            <person name="Clifton S.W."/>
            <person name="Comeron J.M."/>
            <person name="Costello J.C."/>
            <person name="Coyne J.A."/>
            <person name="Daub J."/>
            <person name="David R.G."/>
            <person name="Delcher A.L."/>
            <person name="Delehaunty K."/>
            <person name="Do C.B."/>
            <person name="Ebling H."/>
            <person name="Edwards K."/>
            <person name="Eickbush T."/>
            <person name="Evans J.D."/>
            <person name="Filipski A."/>
            <person name="Findeiss S."/>
            <person name="Freyhult E."/>
            <person name="Fulton L."/>
            <person name="Fulton R."/>
            <person name="Garcia A.C."/>
            <person name="Gardiner A."/>
            <person name="Garfield D.A."/>
            <person name="Garvin B.E."/>
            <person name="Gibson G."/>
            <person name="Gilbert D."/>
            <person name="Gnerre S."/>
            <person name="Godfrey J."/>
            <person name="Good R."/>
            <person name="Gotea V."/>
            <person name="Gravely B."/>
            <person name="Greenberg A.J."/>
            <person name="Griffiths-Jones S."/>
            <person name="Gross S."/>
            <person name="Guigo R."/>
            <person name="Gustafson E.A."/>
            <person name="Haerty W."/>
            <person name="Hahn M.W."/>
            <person name="Halligan D.L."/>
            <person name="Halpern A.L."/>
            <person name="Halter G.M."/>
            <person name="Han M.V."/>
            <person name="Heger A."/>
            <person name="Hillier L."/>
            <person name="Hinrichs A.S."/>
            <person name="Holmes I."/>
            <person name="Hoskins R.A."/>
            <person name="Hubisz M.J."/>
            <person name="Hultmark D."/>
            <person name="Huntley M.A."/>
            <person name="Jaffe D.B."/>
            <person name="Jagadeeshan S."/>
            <person name="Jeck W.R."/>
            <person name="Johnson J."/>
            <person name="Jones C.D."/>
            <person name="Jordan W.C."/>
            <person name="Karpen G.H."/>
            <person name="Kataoka E."/>
            <person name="Keightley P.D."/>
            <person name="Kheradpour P."/>
            <person name="Kirkness E.F."/>
            <person name="Koerich L.B."/>
            <person name="Kristiansen K."/>
            <person name="Kudrna D."/>
            <person name="Kulathinal R.J."/>
            <person name="Kumar S."/>
            <person name="Kwok R."/>
            <person name="Lander E."/>
            <person name="Langley C.H."/>
            <person name="Lapoint R."/>
            <person name="Lazzaro B.P."/>
            <person name="Lee S.J."/>
            <person name="Levesque L."/>
            <person name="Li R."/>
            <person name="Lin C.F."/>
            <person name="Lin M.F."/>
            <person name="Lindblad-Toh K."/>
            <person name="Llopart A."/>
            <person name="Long M."/>
            <person name="Low L."/>
            <person name="Lozovsky E."/>
            <person name="Lu J."/>
            <person name="Luo M."/>
            <person name="Machado C.A."/>
            <person name="Makalowski W."/>
            <person name="Marzo M."/>
            <person name="Matsuda M."/>
            <person name="Matzkin L."/>
            <person name="McAllister B."/>
            <person name="McBride C.S."/>
            <person name="McKernan B."/>
            <person name="McKernan K."/>
            <person name="Mendez-Lago M."/>
            <person name="Minx P."/>
            <person name="Mollenhauer M.U."/>
            <person name="Montooth K."/>
            <person name="Mount S.M."/>
            <person name="Mu X."/>
            <person name="Myers E."/>
            <person name="Negre B."/>
            <person name="Newfeld S."/>
            <person name="Nielsen R."/>
            <person name="Noor M.A."/>
            <person name="O'Grady P."/>
            <person name="Pachter L."/>
            <person name="Papaceit M."/>
            <person name="Parisi M.J."/>
            <person name="Parisi M."/>
            <person name="Parts L."/>
            <person name="Pedersen J.S."/>
            <person name="Pesole G."/>
            <person name="Phillippy A.M."/>
            <person name="Ponting C.P."/>
            <person name="Pop M."/>
            <person name="Porcelli D."/>
            <person name="Powell J.R."/>
            <person name="Prohaska S."/>
            <person name="Pruitt K."/>
            <person name="Puig M."/>
            <person name="Quesneville H."/>
            <person name="Ram K.R."/>
            <person name="Rand D."/>
            <person name="Rasmussen M.D."/>
            <person name="Reed L.K."/>
            <person name="Reenan R."/>
            <person name="Reily A."/>
            <person name="Remington K.A."/>
            <person name="Rieger T.T."/>
            <person name="Ritchie M.G."/>
            <person name="Robin C."/>
            <person name="Rogers Y.H."/>
            <person name="Rohde C."/>
            <person name="Rozas J."/>
            <person name="Rubenfield M.J."/>
            <person name="Ruiz A."/>
            <person name="Russo S."/>
            <person name="Salzberg S.L."/>
            <person name="Sanchez-Gracia A."/>
            <person name="Saranga D.J."/>
            <person name="Sato H."/>
            <person name="Schaeffer S.W."/>
            <person name="Schatz M.C."/>
            <person name="Schlenke T."/>
            <person name="Schwartz R."/>
            <person name="Segarra C."/>
            <person name="Singh R.S."/>
            <person name="Sirot L."/>
            <person name="Sirota M."/>
            <person name="Sisneros N.B."/>
            <person name="Smith C.D."/>
            <person name="Smith T.F."/>
            <person name="Spieth J."/>
            <person name="Stage D.E."/>
            <person name="Stark A."/>
            <person name="Stephan W."/>
            <person name="Strausberg R.L."/>
            <person name="Strempel S."/>
            <person name="Sturgill D."/>
            <person name="Sutton G."/>
            <person name="Sutton G.G."/>
            <person name="Tao W."/>
            <person name="Teichmann S."/>
            <person name="Tobari Y.N."/>
            <person name="Tomimura Y."/>
            <person name="Tsolas J.M."/>
            <person name="Valente V.L."/>
            <person name="Venter E."/>
            <person name="Venter J.C."/>
            <person name="Vicario S."/>
            <person name="Vieira F.G."/>
            <person name="Vilella A.J."/>
            <person name="Villasante A."/>
            <person name="Walenz B."/>
            <person name="Wang J."/>
            <person name="Wasserman M."/>
            <person name="Watts T."/>
            <person name="Wilson D."/>
            <person name="Wilson R.K."/>
            <person name="Wing R.A."/>
            <person name="Wolfner M.F."/>
            <person name="Wong A."/>
            <person name="Wong G.K."/>
            <person name="Wu C.I."/>
            <person name="Wu G."/>
            <person name="Yamamoto D."/>
            <person name="Yang H.P."/>
            <person name="Yang S.P."/>
            <person name="Yorke J.A."/>
            <person name="Yoshida K."/>
            <person name="Zdobnov E."/>
            <person name="Zhang P."/>
            <person name="Zhang Y."/>
            <person name="Zimin A.V."/>
            <person name="Baldwin J."/>
            <person name="Abdouelleil A."/>
            <person name="Abdulkadir J."/>
            <person name="Abebe A."/>
            <person name="Abera B."/>
            <person name="Abreu J."/>
            <person name="Acer S.C."/>
            <person name="Aftuck L."/>
            <person name="Alexander A."/>
            <person name="An P."/>
            <person name="Anderson E."/>
            <person name="Anderson S."/>
            <person name="Arachi H."/>
            <person name="Azer M."/>
            <person name="Bachantsang P."/>
            <person name="Barry A."/>
            <person name="Bayul T."/>
            <person name="Berlin A."/>
            <person name="Bessette D."/>
            <person name="Bloom T."/>
            <person name="Blye J."/>
            <person name="Boguslavskiy L."/>
            <person name="Bonnet C."/>
            <person name="Boukhgalter B."/>
            <person name="Bourzgui I."/>
            <person name="Brown A."/>
            <person name="Cahill P."/>
            <person name="Channer S."/>
            <person name="Cheshatsang Y."/>
            <person name="Chuda L."/>
            <person name="Citroen M."/>
            <person name="Collymore A."/>
            <person name="Cooke P."/>
            <person name="Costello M."/>
            <person name="D'Aco K."/>
            <person name="Daza R."/>
            <person name="De Haan G."/>
            <person name="DeGray S."/>
            <person name="DeMaso C."/>
            <person name="Dhargay N."/>
            <person name="Dooley K."/>
            <person name="Dooley E."/>
            <person name="Doricent M."/>
            <person name="Dorje P."/>
            <person name="Dorjee K."/>
            <person name="Dupes A."/>
            <person name="Elong R."/>
            <person name="Falk J."/>
            <person name="Farina A."/>
            <person name="Faro S."/>
            <person name="Ferguson D."/>
            <person name="Fisher S."/>
            <person name="Foley C.D."/>
            <person name="Franke A."/>
            <person name="Friedrich D."/>
            <person name="Gadbois L."/>
            <person name="Gearin G."/>
            <person name="Gearin C.R."/>
            <person name="Giannoukos G."/>
            <person name="Goode T."/>
            <person name="Graham J."/>
            <person name="Grandbois E."/>
            <person name="Grewal S."/>
            <person name="Gyaltsen K."/>
            <person name="Hafez N."/>
            <person name="Hagos B."/>
            <person name="Hall J."/>
            <person name="Henson C."/>
            <person name="Hollinger A."/>
            <person name="Honan T."/>
            <person name="Huard M.D."/>
            <person name="Hughes L."/>
            <person name="Hurhula B."/>
            <person name="Husby M.E."/>
            <person name="Kamat A."/>
            <person name="Kanga B."/>
            <person name="Kashin S."/>
            <person name="Khazanovich D."/>
            <person name="Kisner P."/>
            <person name="Lance K."/>
            <person name="Lara M."/>
            <person name="Lee W."/>
            <person name="Lennon N."/>
            <person name="Letendre F."/>
            <person name="LeVine R."/>
            <person name="Lipovsky A."/>
            <person name="Liu X."/>
            <person name="Liu J."/>
            <person name="Liu S."/>
            <person name="Lokyitsang T."/>
            <person name="Lokyitsang Y."/>
            <person name="Lubonja R."/>
            <person name="Lui A."/>
            <person name="MacDonald P."/>
            <person name="Magnisalis V."/>
            <person name="Maru K."/>
            <person name="Matthews C."/>
            <person name="McCusker W."/>
            <person name="McDonough S."/>
            <person name="Mehta T."/>
            <person name="Meldrim J."/>
            <person name="Meneus L."/>
            <person name="Mihai O."/>
            <person name="Mihalev A."/>
            <person name="Mihova T."/>
            <person name="Mittelman R."/>
            <person name="Mlenga V."/>
            <person name="Montmayeur A."/>
            <person name="Mulrain L."/>
            <person name="Navidi A."/>
            <person name="Naylor J."/>
            <person name="Negash T."/>
            <person name="Nguyen T."/>
            <person name="Nguyen N."/>
            <person name="Nicol R."/>
            <person name="Norbu C."/>
            <person name="Norbu N."/>
            <person name="Novod N."/>
            <person name="O'Neill B."/>
            <person name="Osman S."/>
            <person name="Markiewicz E."/>
            <person name="Oyono O.L."/>
            <person name="Patti C."/>
            <person name="Phunkhang P."/>
            <person name="Pierre F."/>
            <person name="Priest M."/>
            <person name="Raghuraman S."/>
            <person name="Rege F."/>
            <person name="Reyes R."/>
            <person name="Rise C."/>
            <person name="Rogov P."/>
            <person name="Ross K."/>
            <person name="Ryan E."/>
            <person name="Settipalli S."/>
            <person name="Shea T."/>
            <person name="Sherpa N."/>
            <person name="Shi L."/>
            <person name="Shih D."/>
            <person name="Sparrow T."/>
            <person name="Spaulding J."/>
            <person name="Stalker J."/>
            <person name="Stange-Thomann N."/>
            <person name="Stavropoulos S."/>
            <person name="Stone C."/>
            <person name="Strader C."/>
            <person name="Tesfaye S."/>
            <person name="Thomson T."/>
            <person name="Thoulutsang Y."/>
            <person name="Thoulutsang D."/>
            <person name="Topham K."/>
            <person name="Topping I."/>
            <person name="Tsamla T."/>
            <person name="Vassiliev H."/>
            <person name="Vo A."/>
            <person name="Wangchuk T."/>
            <person name="Wangdi T."/>
            <person name="Weiand M."/>
            <person name="Wilkinson J."/>
            <person name="Wilson A."/>
            <person name="Yadav S."/>
            <person name="Young G."/>
            <person name="Yu Q."/>
            <person name="Zembek L."/>
            <person name="Zhong D."/>
            <person name="Zimmer A."/>
            <person name="Zwirko Z."/>
            <person name="Jaffe D.B."/>
            <person name="Alvarez P."/>
            <person name="Brockman W."/>
            <person name="Butler J."/>
            <person name="Chin C."/>
            <person name="Gnerre S."/>
            <person name="Grabherr M."/>
            <person name="Kleber M."/>
            <person name="Mauceli E."/>
            <person name="MacCallum I."/>
        </authorList>
    </citation>
    <scope>NUCLEOTIDE SEQUENCE [LARGE SCALE GENOMIC DNA]</scope>
    <source>
        <strain evidence="2 3">TSC#14021-0224.01</strain>
    </source>
</reference>
<dbReference type="OMA" id="WPCDVAD"/>
<keyword evidence="1" id="KW-0732">Signal</keyword>
<evidence type="ECO:0000256" key="1">
    <source>
        <dbReference type="SAM" id="SignalP"/>
    </source>
</evidence>
<name>B3P8Q7_DROER</name>
<proteinExistence type="predicted"/>
<dbReference type="PhylomeDB" id="B3P8Q7"/>